<comment type="caution">
    <text evidence="3">The sequence shown here is derived from an EMBL/GenBank/DDBJ whole genome shotgun (WGS) entry which is preliminary data.</text>
</comment>
<feature type="signal peptide" evidence="2">
    <location>
        <begin position="1"/>
        <end position="24"/>
    </location>
</feature>
<evidence type="ECO:0000256" key="2">
    <source>
        <dbReference type="SAM" id="SignalP"/>
    </source>
</evidence>
<dbReference type="Proteomes" id="UP000319514">
    <property type="component" value="Unassembled WGS sequence"/>
</dbReference>
<reference evidence="3 4" key="1">
    <citation type="submission" date="2019-06" db="EMBL/GenBank/DDBJ databases">
        <title>Sequencing the genomes of 1000 actinobacteria strains.</title>
        <authorList>
            <person name="Klenk H.-P."/>
        </authorList>
    </citation>
    <scope>NUCLEOTIDE SEQUENCE [LARGE SCALE GENOMIC DNA]</scope>
    <source>
        <strain evidence="3 4">DSM 18082</strain>
    </source>
</reference>
<dbReference type="OrthoDB" id="4871052at2"/>
<dbReference type="AlphaFoldDB" id="A0A542Z8R8"/>
<feature type="chain" id="PRO_5021808933" description="DUF5666 domain-containing protein" evidence="2">
    <location>
        <begin position="25"/>
        <end position="175"/>
    </location>
</feature>
<sequence length="175" mass="16807">MITKAVVVAGAAALILGGGSAALASSQSGPAPASSTVSPASSAADSAGALPAGKDGRRVRLALLRTLHAEWVTRAGKGGTGYVTHHAIRGDVTAVSPTSITVKAQDGLSQTFAVGKDTVVRSHPLGSGRDKGTASSIGQVHTGDKALVIGTGTGSLTATAVVDGGTGKAAAGADS</sequence>
<keyword evidence="4" id="KW-1185">Reference proteome</keyword>
<dbReference type="RefSeq" id="WP_141790124.1">
    <property type="nucleotide sequence ID" value="NZ_BAAAKX010000008.1"/>
</dbReference>
<evidence type="ECO:0008006" key="5">
    <source>
        <dbReference type="Google" id="ProtNLM"/>
    </source>
</evidence>
<evidence type="ECO:0000256" key="1">
    <source>
        <dbReference type="SAM" id="MobiDB-lite"/>
    </source>
</evidence>
<feature type="region of interest" description="Disordered" evidence="1">
    <location>
        <begin position="26"/>
        <end position="51"/>
    </location>
</feature>
<evidence type="ECO:0000313" key="3">
    <source>
        <dbReference type="EMBL" id="TQL56737.1"/>
    </source>
</evidence>
<proteinExistence type="predicted"/>
<name>A0A542Z8R8_9MICO</name>
<dbReference type="EMBL" id="VFOQ01000002">
    <property type="protein sequence ID" value="TQL56737.1"/>
    <property type="molecule type" value="Genomic_DNA"/>
</dbReference>
<keyword evidence="2" id="KW-0732">Signal</keyword>
<protein>
    <recommendedName>
        <fullName evidence="5">DUF5666 domain-containing protein</fullName>
    </recommendedName>
</protein>
<evidence type="ECO:0000313" key="4">
    <source>
        <dbReference type="Proteomes" id="UP000319514"/>
    </source>
</evidence>
<gene>
    <name evidence="3" type="ORF">FB474_3498</name>
</gene>
<organism evidence="3 4">
    <name type="scientific">Oryzihumus leptocrescens</name>
    <dbReference type="NCBI Taxonomy" id="297536"/>
    <lineage>
        <taxon>Bacteria</taxon>
        <taxon>Bacillati</taxon>
        <taxon>Actinomycetota</taxon>
        <taxon>Actinomycetes</taxon>
        <taxon>Micrococcales</taxon>
        <taxon>Intrasporangiaceae</taxon>
        <taxon>Oryzihumus</taxon>
    </lineage>
</organism>
<accession>A0A542Z8R8</accession>